<dbReference type="InterPro" id="IPR000515">
    <property type="entry name" value="MetI-like"/>
</dbReference>
<feature type="transmembrane region" description="Helical" evidence="7">
    <location>
        <begin position="105"/>
        <end position="131"/>
    </location>
</feature>
<dbReference type="PROSITE" id="PS50928">
    <property type="entry name" value="ABC_TM1"/>
    <property type="match status" value="1"/>
</dbReference>
<name>A0ABW2RXN2_9NOCA</name>
<dbReference type="EMBL" id="JBHTCS010000012">
    <property type="protein sequence ID" value="MFC7448495.1"/>
    <property type="molecule type" value="Genomic_DNA"/>
</dbReference>
<evidence type="ECO:0000256" key="3">
    <source>
        <dbReference type="ARBA" id="ARBA00022475"/>
    </source>
</evidence>
<feature type="transmembrane region" description="Helical" evidence="7">
    <location>
        <begin position="225"/>
        <end position="246"/>
    </location>
</feature>
<dbReference type="Pfam" id="PF00528">
    <property type="entry name" value="BPD_transp_1"/>
    <property type="match status" value="1"/>
</dbReference>
<feature type="compositionally biased region" description="Low complexity" evidence="8">
    <location>
        <begin position="25"/>
        <end position="36"/>
    </location>
</feature>
<reference evidence="11" key="1">
    <citation type="journal article" date="2019" name="Int. J. Syst. Evol. Microbiol.">
        <title>The Global Catalogue of Microorganisms (GCM) 10K type strain sequencing project: providing services to taxonomists for standard genome sequencing and annotation.</title>
        <authorList>
            <consortium name="The Broad Institute Genomics Platform"/>
            <consortium name="The Broad Institute Genome Sequencing Center for Infectious Disease"/>
            <person name="Wu L."/>
            <person name="Ma J."/>
        </authorList>
    </citation>
    <scope>NUCLEOTIDE SEQUENCE [LARGE SCALE GENOMIC DNA]</scope>
    <source>
        <strain evidence="11">ICMP 19430</strain>
    </source>
</reference>
<evidence type="ECO:0000259" key="9">
    <source>
        <dbReference type="PROSITE" id="PS50928"/>
    </source>
</evidence>
<dbReference type="CDD" id="cd06261">
    <property type="entry name" value="TM_PBP2"/>
    <property type="match status" value="1"/>
</dbReference>
<feature type="transmembrane region" description="Helical" evidence="7">
    <location>
        <begin position="49"/>
        <end position="69"/>
    </location>
</feature>
<dbReference type="InterPro" id="IPR035906">
    <property type="entry name" value="MetI-like_sf"/>
</dbReference>
<feature type="compositionally biased region" description="Basic and acidic residues" evidence="8">
    <location>
        <begin position="1"/>
        <end position="11"/>
    </location>
</feature>
<feature type="region of interest" description="Disordered" evidence="8">
    <location>
        <begin position="1"/>
        <end position="40"/>
    </location>
</feature>
<evidence type="ECO:0000256" key="8">
    <source>
        <dbReference type="SAM" id="MobiDB-lite"/>
    </source>
</evidence>
<protein>
    <submittedName>
        <fullName evidence="10">Carbohydrate ABC transporter permease</fullName>
    </submittedName>
</protein>
<evidence type="ECO:0000256" key="1">
    <source>
        <dbReference type="ARBA" id="ARBA00004651"/>
    </source>
</evidence>
<gene>
    <name evidence="10" type="ORF">ACFQS9_11415</name>
</gene>
<keyword evidence="3" id="KW-1003">Cell membrane</keyword>
<keyword evidence="5 7" id="KW-1133">Transmembrane helix</keyword>
<comment type="subcellular location">
    <subcellularLocation>
        <location evidence="1 7">Cell membrane</location>
        <topology evidence="1 7">Multi-pass membrane protein</topology>
    </subcellularLocation>
</comment>
<dbReference type="InterPro" id="IPR050901">
    <property type="entry name" value="BP-dep_ABC_trans_perm"/>
</dbReference>
<comment type="similarity">
    <text evidence="7">Belongs to the binding-protein-dependent transport system permease family.</text>
</comment>
<feature type="domain" description="ABC transmembrane type-1" evidence="9">
    <location>
        <begin position="109"/>
        <end position="301"/>
    </location>
</feature>
<dbReference type="Gene3D" id="1.10.3720.10">
    <property type="entry name" value="MetI-like"/>
    <property type="match status" value="1"/>
</dbReference>
<dbReference type="RefSeq" id="WP_378404582.1">
    <property type="nucleotide sequence ID" value="NZ_JBHTCS010000012.1"/>
</dbReference>
<keyword evidence="4 7" id="KW-0812">Transmembrane</keyword>
<evidence type="ECO:0000256" key="7">
    <source>
        <dbReference type="RuleBase" id="RU363032"/>
    </source>
</evidence>
<keyword evidence="6 7" id="KW-0472">Membrane</keyword>
<keyword evidence="2 7" id="KW-0813">Transport</keyword>
<keyword evidence="11" id="KW-1185">Reference proteome</keyword>
<evidence type="ECO:0000256" key="2">
    <source>
        <dbReference type="ARBA" id="ARBA00022448"/>
    </source>
</evidence>
<dbReference type="SUPFAM" id="SSF161098">
    <property type="entry name" value="MetI-like"/>
    <property type="match status" value="1"/>
</dbReference>
<organism evidence="10 11">
    <name type="scientific">Rhodococcus daqingensis</name>
    <dbReference type="NCBI Taxonomy" id="2479363"/>
    <lineage>
        <taxon>Bacteria</taxon>
        <taxon>Bacillati</taxon>
        <taxon>Actinomycetota</taxon>
        <taxon>Actinomycetes</taxon>
        <taxon>Mycobacteriales</taxon>
        <taxon>Nocardiaceae</taxon>
        <taxon>Rhodococcus</taxon>
    </lineage>
</organism>
<proteinExistence type="inferred from homology"/>
<feature type="transmembrane region" description="Helical" evidence="7">
    <location>
        <begin position="143"/>
        <end position="165"/>
    </location>
</feature>
<evidence type="ECO:0000313" key="11">
    <source>
        <dbReference type="Proteomes" id="UP001596484"/>
    </source>
</evidence>
<evidence type="ECO:0000256" key="6">
    <source>
        <dbReference type="ARBA" id="ARBA00023136"/>
    </source>
</evidence>
<sequence length="316" mass="34227">MAGRHRSDELAKSPFGRGDAFATSPTGRGPEPAAATARRRRSPWPNVRTYLGAAIILIWGLAPFYWMVITAFRDVDHTFDTTPWPTYVTLDNFRDALATDKGNDFLGAIVNSLIIGAATTAVAMLLGIFTAYALARIEFRGKYVVTGIILAASMFPGVALVTPLFQLFGDIGWIGQYQALIIPNISFVLPLTIYTLTSFLGDLPWELEEAARVDGASRGQAFRKVILPLAAPALFTTAILAFIATWNEYMLANMLSTRATEPVTVAIARFEGPDSFSQPYTAVMAAGTLVTIPLVIMVLLFQRRIVSGLTAGGVKS</sequence>
<evidence type="ECO:0000256" key="5">
    <source>
        <dbReference type="ARBA" id="ARBA00022989"/>
    </source>
</evidence>
<accession>A0ABW2RXN2</accession>
<feature type="transmembrane region" description="Helical" evidence="7">
    <location>
        <begin position="280"/>
        <end position="301"/>
    </location>
</feature>
<feature type="transmembrane region" description="Helical" evidence="7">
    <location>
        <begin position="185"/>
        <end position="205"/>
    </location>
</feature>
<dbReference type="PANTHER" id="PTHR32243">
    <property type="entry name" value="MALTOSE TRANSPORT SYSTEM PERMEASE-RELATED"/>
    <property type="match status" value="1"/>
</dbReference>
<dbReference type="PANTHER" id="PTHR32243:SF18">
    <property type="entry name" value="INNER MEMBRANE ABC TRANSPORTER PERMEASE PROTEIN YCJP"/>
    <property type="match status" value="1"/>
</dbReference>
<evidence type="ECO:0000256" key="4">
    <source>
        <dbReference type="ARBA" id="ARBA00022692"/>
    </source>
</evidence>
<comment type="caution">
    <text evidence="10">The sequence shown here is derived from an EMBL/GenBank/DDBJ whole genome shotgun (WGS) entry which is preliminary data.</text>
</comment>
<dbReference type="Proteomes" id="UP001596484">
    <property type="component" value="Unassembled WGS sequence"/>
</dbReference>
<evidence type="ECO:0000313" key="10">
    <source>
        <dbReference type="EMBL" id="MFC7448495.1"/>
    </source>
</evidence>